<dbReference type="RefSeq" id="WP_132244183.1">
    <property type="nucleotide sequence ID" value="NZ_SLWV01000007.1"/>
</dbReference>
<dbReference type="OrthoDB" id="9810430at2"/>
<feature type="domain" description="CzcB-like barrel-sandwich hybrid" evidence="4">
    <location>
        <begin position="71"/>
        <end position="210"/>
    </location>
</feature>
<feature type="coiled-coil region" evidence="2">
    <location>
        <begin position="141"/>
        <end position="175"/>
    </location>
</feature>
<dbReference type="InterPro" id="IPR058637">
    <property type="entry name" value="YknX-like_C"/>
</dbReference>
<evidence type="ECO:0000259" key="3">
    <source>
        <dbReference type="Pfam" id="PF25954"/>
    </source>
</evidence>
<dbReference type="Pfam" id="PF25954">
    <property type="entry name" value="Beta-barrel_RND_2"/>
    <property type="match status" value="1"/>
</dbReference>
<dbReference type="PROSITE" id="PS51257">
    <property type="entry name" value="PROKAR_LIPOPROTEIN"/>
    <property type="match status" value="1"/>
</dbReference>
<dbReference type="FunFam" id="2.40.30.170:FF:000010">
    <property type="entry name" value="Efflux RND transporter periplasmic adaptor subunit"/>
    <property type="match status" value="1"/>
</dbReference>
<proteinExistence type="inferred from homology"/>
<dbReference type="PANTHER" id="PTHR30469">
    <property type="entry name" value="MULTIDRUG RESISTANCE PROTEIN MDTA"/>
    <property type="match status" value="1"/>
</dbReference>
<dbReference type="AlphaFoldDB" id="A0A4R2LC49"/>
<feature type="domain" description="YknX-like C-terminal permuted SH3-like" evidence="5">
    <location>
        <begin position="295"/>
        <end position="362"/>
    </location>
</feature>
<dbReference type="Gene3D" id="1.10.287.470">
    <property type="entry name" value="Helix hairpin bin"/>
    <property type="match status" value="1"/>
</dbReference>
<evidence type="ECO:0000256" key="1">
    <source>
        <dbReference type="ARBA" id="ARBA00009477"/>
    </source>
</evidence>
<dbReference type="InterPro" id="IPR058792">
    <property type="entry name" value="Beta-barrel_RND_2"/>
</dbReference>
<keyword evidence="7" id="KW-1185">Reference proteome</keyword>
<dbReference type="Proteomes" id="UP000294919">
    <property type="component" value="Unassembled WGS sequence"/>
</dbReference>
<dbReference type="SUPFAM" id="SSF111369">
    <property type="entry name" value="HlyD-like secretion proteins"/>
    <property type="match status" value="1"/>
</dbReference>
<dbReference type="GO" id="GO:1990281">
    <property type="term" value="C:efflux pump complex"/>
    <property type="evidence" value="ECO:0007669"/>
    <property type="project" value="TreeGrafter"/>
</dbReference>
<name>A0A4R2LC49_9FIRM</name>
<evidence type="ECO:0000259" key="5">
    <source>
        <dbReference type="Pfam" id="PF25989"/>
    </source>
</evidence>
<dbReference type="InterPro" id="IPR006143">
    <property type="entry name" value="RND_pump_MFP"/>
</dbReference>
<evidence type="ECO:0000256" key="2">
    <source>
        <dbReference type="SAM" id="Coils"/>
    </source>
</evidence>
<evidence type="ECO:0000259" key="4">
    <source>
        <dbReference type="Pfam" id="PF25973"/>
    </source>
</evidence>
<keyword evidence="2" id="KW-0175">Coiled coil</keyword>
<dbReference type="PANTHER" id="PTHR30469:SF33">
    <property type="entry name" value="SLR1207 PROTEIN"/>
    <property type="match status" value="1"/>
</dbReference>
<dbReference type="Gene3D" id="2.40.50.100">
    <property type="match status" value="1"/>
</dbReference>
<gene>
    <name evidence="6" type="ORF">EV214_10752</name>
</gene>
<evidence type="ECO:0000313" key="7">
    <source>
        <dbReference type="Proteomes" id="UP000294919"/>
    </source>
</evidence>
<evidence type="ECO:0000313" key="6">
    <source>
        <dbReference type="EMBL" id="TCO76895.1"/>
    </source>
</evidence>
<dbReference type="Pfam" id="PF25989">
    <property type="entry name" value="YknX_C"/>
    <property type="match status" value="1"/>
</dbReference>
<dbReference type="Pfam" id="PF25973">
    <property type="entry name" value="BSH_CzcB"/>
    <property type="match status" value="1"/>
</dbReference>
<comment type="caution">
    <text evidence="6">The sequence shown here is derived from an EMBL/GenBank/DDBJ whole genome shotgun (WGS) entry which is preliminary data.</text>
</comment>
<dbReference type="Gene3D" id="2.40.30.170">
    <property type="match status" value="1"/>
</dbReference>
<accession>A0A4R2LC49</accession>
<reference evidence="6 7" key="1">
    <citation type="submission" date="2019-03" db="EMBL/GenBank/DDBJ databases">
        <title>Genomic Encyclopedia of Type Strains, Phase IV (KMG-IV): sequencing the most valuable type-strain genomes for metagenomic binning, comparative biology and taxonomic classification.</title>
        <authorList>
            <person name="Goeker M."/>
        </authorList>
    </citation>
    <scope>NUCLEOTIDE SEQUENCE [LARGE SCALE GENOMIC DNA]</scope>
    <source>
        <strain evidence="6 7">DSM 102940</strain>
    </source>
</reference>
<dbReference type="InterPro" id="IPR058647">
    <property type="entry name" value="BSH_CzcB-like"/>
</dbReference>
<organism evidence="6 7">
    <name type="scientific">Marinisporobacter balticus</name>
    <dbReference type="NCBI Taxonomy" id="2018667"/>
    <lineage>
        <taxon>Bacteria</taxon>
        <taxon>Bacillati</taxon>
        <taxon>Bacillota</taxon>
        <taxon>Clostridia</taxon>
        <taxon>Peptostreptococcales</taxon>
        <taxon>Thermotaleaceae</taxon>
        <taxon>Marinisporobacter</taxon>
    </lineage>
</organism>
<comment type="similarity">
    <text evidence="1">Belongs to the membrane fusion protein (MFP) (TC 8.A.1) family.</text>
</comment>
<feature type="domain" description="CusB-like beta-barrel" evidence="3">
    <location>
        <begin position="215"/>
        <end position="287"/>
    </location>
</feature>
<dbReference type="NCBIfam" id="TIGR01730">
    <property type="entry name" value="RND_mfp"/>
    <property type="match status" value="1"/>
</dbReference>
<dbReference type="EMBL" id="SLWV01000007">
    <property type="protein sequence ID" value="TCO76895.1"/>
    <property type="molecule type" value="Genomic_DNA"/>
</dbReference>
<protein>
    <submittedName>
        <fullName evidence="6">RND family efflux transporter MFP subunit</fullName>
    </submittedName>
</protein>
<dbReference type="GO" id="GO:0015562">
    <property type="term" value="F:efflux transmembrane transporter activity"/>
    <property type="evidence" value="ECO:0007669"/>
    <property type="project" value="TreeGrafter"/>
</dbReference>
<dbReference type="Gene3D" id="2.40.420.20">
    <property type="match status" value="1"/>
</dbReference>
<sequence length="365" mass="40971">MKKRLCILVGILLINSFLFVGCGKSETKEADGKDVSIQKEEVIYVKTEPVISMDFTNTLLLPGNLKPKEEAIVTAEVNGKVNQIYTDLGRKVSQGESLCKLEDTTYLLTYENKKKDLSIGSIEFKNLTKDYERTKSLYENNVESKSEFDTIEKNYEKQKEELVIKENDVALAKKNLDDTLIKAPISGIISNKKVLIGQTVSSGIELFKLVNIDQIYVEVGVSEKDMPFIKNGQVCSVNVDMFSNSFKGKITNIGPEPSSETKTYPVKILIKNEKGNLKSGMFANVEIILDKHKDGLAVPKKSVIKEQDRYYVFVKEDKKAVKKYVKIGFSSDAYNEILEGVEKGEQIIMVGNEDLEDGSLVEEKE</sequence>